<dbReference type="InterPro" id="IPR003148">
    <property type="entry name" value="RCK_N"/>
</dbReference>
<sequence>MELEFYFRGNYYGDSFIIILSDEGGEWTILFRRFLKRLYTLNNWLIFISSGFLIIFSAIVMTIIEPETFSNYFDSFWWVMTTVTTVGYGDFYPVSVAGRVYAVFLYLIGIGLIGIVIGKLVEGFAQFRIKQEEGKMSYNGKNHIVVVGWSKKAEHALEEIRLADPSKEIVLIAMLEKTPVKHDNVHFVHGDAADGAVLEMANIKEAKSVIIFADDSIEDNQLTDGKSLLIATGIERLAGDLHITVEIKVEKHMDLFKHVSVDEFIISDEMISRMAAQAVLSNGATTIYSQLMSRKVGEDLYQIPASPKWVTYRDAFHRLLEKGATLISSGQDMNINRRLDEKIPQGAILYIICDQDTYSKLTAEK</sequence>
<dbReference type="PANTHER" id="PTHR43833">
    <property type="entry name" value="POTASSIUM CHANNEL PROTEIN 2-RELATED-RELATED"/>
    <property type="match status" value="1"/>
</dbReference>
<dbReference type="PROSITE" id="PS51201">
    <property type="entry name" value="RCK_N"/>
    <property type="match status" value="1"/>
</dbReference>
<evidence type="ECO:0000256" key="2">
    <source>
        <dbReference type="SAM" id="Phobius"/>
    </source>
</evidence>
<keyword evidence="5" id="KW-1185">Reference proteome</keyword>
<dbReference type="GO" id="GO:0006813">
    <property type="term" value="P:potassium ion transport"/>
    <property type="evidence" value="ECO:0007669"/>
    <property type="project" value="InterPro"/>
</dbReference>
<keyword evidence="4" id="KW-0407">Ion channel</keyword>
<keyword evidence="2" id="KW-0472">Membrane</keyword>
<keyword evidence="4" id="KW-0406">Ion transport</keyword>
<organism evidence="4 5">
    <name type="scientific">Cytobacillus oceanisediminis</name>
    <dbReference type="NCBI Taxonomy" id="665099"/>
    <lineage>
        <taxon>Bacteria</taxon>
        <taxon>Bacillati</taxon>
        <taxon>Bacillota</taxon>
        <taxon>Bacilli</taxon>
        <taxon>Bacillales</taxon>
        <taxon>Bacillaceae</taxon>
        <taxon>Cytobacillus</taxon>
    </lineage>
</organism>
<feature type="transmembrane region" description="Helical" evidence="2">
    <location>
        <begin position="100"/>
        <end position="121"/>
    </location>
</feature>
<dbReference type="GO" id="GO:0034220">
    <property type="term" value="P:monoatomic ion transmembrane transport"/>
    <property type="evidence" value="ECO:0007669"/>
    <property type="project" value="UniProtKB-KW"/>
</dbReference>
<feature type="transmembrane region" description="Helical" evidence="2">
    <location>
        <begin position="76"/>
        <end position="94"/>
    </location>
</feature>
<dbReference type="Gene3D" id="1.10.287.70">
    <property type="match status" value="1"/>
</dbReference>
<dbReference type="Pfam" id="PF02254">
    <property type="entry name" value="TrkA_N"/>
    <property type="match status" value="1"/>
</dbReference>
<keyword evidence="2" id="KW-1133">Transmembrane helix</keyword>
<dbReference type="InterPro" id="IPR036291">
    <property type="entry name" value="NAD(P)-bd_dom_sf"/>
</dbReference>
<protein>
    <submittedName>
        <fullName evidence="4">Voltage-gated potassium channel</fullName>
    </submittedName>
</protein>
<evidence type="ECO:0000313" key="4">
    <source>
        <dbReference type="EMBL" id="TWH84481.1"/>
    </source>
</evidence>
<gene>
    <name evidence="4" type="ORF">IQ19_03603</name>
</gene>
<dbReference type="PANTHER" id="PTHR43833:SF9">
    <property type="entry name" value="POTASSIUM CHANNEL PROTEIN YUGO-RELATED"/>
    <property type="match status" value="1"/>
</dbReference>
<dbReference type="GO" id="GO:0005886">
    <property type="term" value="C:plasma membrane"/>
    <property type="evidence" value="ECO:0007669"/>
    <property type="project" value="UniProtKB-SubCell"/>
</dbReference>
<comment type="subcellular location">
    <subcellularLocation>
        <location evidence="1">Cell membrane</location>
        <topology evidence="1">Multi-pass membrane protein</topology>
    </subcellularLocation>
</comment>
<evidence type="ECO:0000256" key="1">
    <source>
        <dbReference type="ARBA" id="ARBA00004651"/>
    </source>
</evidence>
<keyword evidence="4" id="KW-0813">Transport</keyword>
<dbReference type="InterPro" id="IPR050721">
    <property type="entry name" value="Trk_Ktr_HKT_K-transport"/>
</dbReference>
<dbReference type="Pfam" id="PF07885">
    <property type="entry name" value="Ion_trans_2"/>
    <property type="match status" value="1"/>
</dbReference>
<dbReference type="AlphaFoldDB" id="A0A562JMR1"/>
<reference evidence="4 5" key="1">
    <citation type="journal article" date="2015" name="Stand. Genomic Sci.">
        <title>Genomic Encyclopedia of Bacterial and Archaeal Type Strains, Phase III: the genomes of soil and plant-associated and newly described type strains.</title>
        <authorList>
            <person name="Whitman W.B."/>
            <person name="Woyke T."/>
            <person name="Klenk H.P."/>
            <person name="Zhou Y."/>
            <person name="Lilburn T.G."/>
            <person name="Beck B.J."/>
            <person name="De Vos P."/>
            <person name="Vandamme P."/>
            <person name="Eisen J.A."/>
            <person name="Garrity G."/>
            <person name="Hugenholtz P."/>
            <person name="Kyrpides N.C."/>
        </authorList>
    </citation>
    <scope>NUCLEOTIDE SEQUENCE [LARGE SCALE GENOMIC DNA]</scope>
    <source>
        <strain evidence="4 5">CGMCC 1.10115</strain>
    </source>
</reference>
<feature type="domain" description="RCK N-terminal" evidence="3">
    <location>
        <begin position="141"/>
        <end position="266"/>
    </location>
</feature>
<evidence type="ECO:0000259" key="3">
    <source>
        <dbReference type="PROSITE" id="PS51201"/>
    </source>
</evidence>
<dbReference type="SUPFAM" id="SSF81324">
    <property type="entry name" value="Voltage-gated potassium channels"/>
    <property type="match status" value="1"/>
</dbReference>
<evidence type="ECO:0000313" key="5">
    <source>
        <dbReference type="Proteomes" id="UP000318667"/>
    </source>
</evidence>
<proteinExistence type="predicted"/>
<dbReference type="InterPro" id="IPR013099">
    <property type="entry name" value="K_chnl_dom"/>
</dbReference>
<dbReference type="SUPFAM" id="SSF51735">
    <property type="entry name" value="NAD(P)-binding Rossmann-fold domains"/>
    <property type="match status" value="1"/>
</dbReference>
<dbReference type="PRINTS" id="PR00169">
    <property type="entry name" value="KCHANNEL"/>
</dbReference>
<comment type="caution">
    <text evidence="4">The sequence shown here is derived from an EMBL/GenBank/DDBJ whole genome shotgun (WGS) entry which is preliminary data.</text>
</comment>
<name>A0A562JMR1_9BACI</name>
<dbReference type="EMBL" id="VLKI01000011">
    <property type="protein sequence ID" value="TWH84481.1"/>
    <property type="molecule type" value="Genomic_DNA"/>
</dbReference>
<dbReference type="Proteomes" id="UP000318667">
    <property type="component" value="Unassembled WGS sequence"/>
</dbReference>
<accession>A0A562JMR1</accession>
<keyword evidence="2" id="KW-0812">Transmembrane</keyword>
<feature type="transmembrane region" description="Helical" evidence="2">
    <location>
        <begin position="44"/>
        <end position="64"/>
    </location>
</feature>
<dbReference type="Gene3D" id="3.40.50.720">
    <property type="entry name" value="NAD(P)-binding Rossmann-like Domain"/>
    <property type="match status" value="1"/>
</dbReference>